<reference evidence="3" key="2">
    <citation type="submission" date="2020-10" db="UniProtKB">
        <authorList>
            <consortium name="WormBaseParasite"/>
        </authorList>
    </citation>
    <scope>IDENTIFICATION</scope>
</reference>
<protein>
    <submittedName>
        <fullName evidence="3">DUF5641 domain-containing protein</fullName>
    </submittedName>
</protein>
<evidence type="ECO:0000313" key="3">
    <source>
        <dbReference type="WBParaSite" id="Pan_g2605.t1"/>
    </source>
</evidence>
<dbReference type="WBParaSite" id="Pan_g2605.t1">
    <property type="protein sequence ID" value="Pan_g2605.t1"/>
    <property type="gene ID" value="Pan_g2605"/>
</dbReference>
<dbReference type="InterPro" id="IPR040676">
    <property type="entry name" value="DUF5641"/>
</dbReference>
<dbReference type="Proteomes" id="UP000492821">
    <property type="component" value="Unassembled WGS sequence"/>
</dbReference>
<reference evidence="2" key="1">
    <citation type="journal article" date="2013" name="Genetics">
        <title>The draft genome and transcriptome of Panagrellus redivivus are shaped by the harsh demands of a free-living lifestyle.</title>
        <authorList>
            <person name="Srinivasan J."/>
            <person name="Dillman A.R."/>
            <person name="Macchietto M.G."/>
            <person name="Heikkinen L."/>
            <person name="Lakso M."/>
            <person name="Fracchia K.M."/>
            <person name="Antoshechkin I."/>
            <person name="Mortazavi A."/>
            <person name="Wong G."/>
            <person name="Sternberg P.W."/>
        </authorList>
    </citation>
    <scope>NUCLEOTIDE SEQUENCE [LARGE SCALE GENOMIC DNA]</scope>
    <source>
        <strain evidence="2">MT8872</strain>
    </source>
</reference>
<dbReference type="Pfam" id="PF18701">
    <property type="entry name" value="DUF5641"/>
    <property type="match status" value="1"/>
</dbReference>
<name>A0A7E4VTJ4_PANRE</name>
<dbReference type="AlphaFoldDB" id="A0A7E4VTJ4"/>
<organism evidence="2 3">
    <name type="scientific">Panagrellus redivivus</name>
    <name type="common">Microworm</name>
    <dbReference type="NCBI Taxonomy" id="6233"/>
    <lineage>
        <taxon>Eukaryota</taxon>
        <taxon>Metazoa</taxon>
        <taxon>Ecdysozoa</taxon>
        <taxon>Nematoda</taxon>
        <taxon>Chromadorea</taxon>
        <taxon>Rhabditida</taxon>
        <taxon>Tylenchina</taxon>
        <taxon>Panagrolaimomorpha</taxon>
        <taxon>Panagrolaimoidea</taxon>
        <taxon>Panagrolaimidae</taxon>
        <taxon>Panagrellus</taxon>
    </lineage>
</organism>
<proteinExistence type="predicted"/>
<sequence>MPDEEAETDPDWLPAAPAGREDLVRKLSKHNQQIRKIWRTWTDHYLNFLREKQCIKPRNPRSTTNRLPELGEVVLIYDDQKPRQFWSLARVTELVPSADQVIRSAIVVTSNGRPKKRSIGHLYPLEINDLEVAPGSVATGE</sequence>
<feature type="domain" description="DUF5641" evidence="1">
    <location>
        <begin position="31"/>
        <end position="124"/>
    </location>
</feature>
<evidence type="ECO:0000259" key="1">
    <source>
        <dbReference type="Pfam" id="PF18701"/>
    </source>
</evidence>
<keyword evidence="2" id="KW-1185">Reference proteome</keyword>
<accession>A0A7E4VTJ4</accession>
<evidence type="ECO:0000313" key="2">
    <source>
        <dbReference type="Proteomes" id="UP000492821"/>
    </source>
</evidence>